<name>A0A382NZY2_9ZZZZ</name>
<protein>
    <recommendedName>
        <fullName evidence="2">SnoaL-like domain-containing protein</fullName>
    </recommendedName>
</protein>
<evidence type="ECO:0008006" key="2">
    <source>
        <dbReference type="Google" id="ProtNLM"/>
    </source>
</evidence>
<accession>A0A382NZY2</accession>
<dbReference type="EMBL" id="UINC01103572">
    <property type="protein sequence ID" value="SVC66057.1"/>
    <property type="molecule type" value="Genomic_DNA"/>
</dbReference>
<sequence length="181" mass="21061">MKKNIIIASLIGLIVINVIADYYENTVEEKLETQRVKAENRLKKAKESKLINPLVNQLFSTYVKYWSDQDFNKISEEIYGLPFTLYNQDEITVLSTQDQVLSFLKNTFNQLEENNYGYSVTNSFEHYKEDNEIIIIEMNFTRFLKDGNIMGEKERKASYILKNIDGSFKIVALIPHSPIGE</sequence>
<reference evidence="1" key="1">
    <citation type="submission" date="2018-05" db="EMBL/GenBank/DDBJ databases">
        <authorList>
            <person name="Lanie J.A."/>
            <person name="Ng W.-L."/>
            <person name="Kazmierczak K.M."/>
            <person name="Andrzejewski T.M."/>
            <person name="Davidsen T.M."/>
            <person name="Wayne K.J."/>
            <person name="Tettelin H."/>
            <person name="Glass J.I."/>
            <person name="Rusch D."/>
            <person name="Podicherti R."/>
            <person name="Tsui H.-C.T."/>
            <person name="Winkler M.E."/>
        </authorList>
    </citation>
    <scope>NUCLEOTIDE SEQUENCE</scope>
</reference>
<evidence type="ECO:0000313" key="1">
    <source>
        <dbReference type="EMBL" id="SVC66057.1"/>
    </source>
</evidence>
<dbReference type="AlphaFoldDB" id="A0A382NZY2"/>
<gene>
    <name evidence="1" type="ORF">METZ01_LOCUS318911</name>
</gene>
<proteinExistence type="predicted"/>
<organism evidence="1">
    <name type="scientific">marine metagenome</name>
    <dbReference type="NCBI Taxonomy" id="408172"/>
    <lineage>
        <taxon>unclassified sequences</taxon>
        <taxon>metagenomes</taxon>
        <taxon>ecological metagenomes</taxon>
    </lineage>
</organism>